<organism evidence="1 2">
    <name type="scientific">Thelohanellus kitauei</name>
    <name type="common">Myxosporean</name>
    <dbReference type="NCBI Taxonomy" id="669202"/>
    <lineage>
        <taxon>Eukaryota</taxon>
        <taxon>Metazoa</taxon>
        <taxon>Cnidaria</taxon>
        <taxon>Myxozoa</taxon>
        <taxon>Myxosporea</taxon>
        <taxon>Bivalvulida</taxon>
        <taxon>Platysporina</taxon>
        <taxon>Myxobolidae</taxon>
        <taxon>Thelohanellus</taxon>
    </lineage>
</organism>
<sequence length="110" mass="12945">MHVLCKNNSEKSRITQKSYFNNSAENFLFEIDDKVFMRTKDKGKLGPLFHGPYFVAKNLYPDYILYHTSNPEWKFKVHHHLLFRPICICAEPRKSSTSDLEISRPQPISI</sequence>
<comment type="caution">
    <text evidence="1">The sequence shown here is derived from an EMBL/GenBank/DDBJ whole genome shotgun (WGS) entry which is preliminary data.</text>
</comment>
<proteinExistence type="predicted"/>
<protein>
    <submittedName>
        <fullName evidence="1">Uncharacterized protein</fullName>
    </submittedName>
</protein>
<accession>A0A0C2IAG0</accession>
<dbReference type="EMBL" id="JWZT01005011">
    <property type="protein sequence ID" value="KII62313.1"/>
    <property type="molecule type" value="Genomic_DNA"/>
</dbReference>
<evidence type="ECO:0000313" key="2">
    <source>
        <dbReference type="Proteomes" id="UP000031668"/>
    </source>
</evidence>
<name>A0A0C2IAG0_THEKT</name>
<gene>
    <name evidence="1" type="ORF">RF11_05411</name>
</gene>
<dbReference type="Proteomes" id="UP000031668">
    <property type="component" value="Unassembled WGS sequence"/>
</dbReference>
<reference evidence="1 2" key="1">
    <citation type="journal article" date="2014" name="Genome Biol. Evol.">
        <title>The genome of the myxosporean Thelohanellus kitauei shows adaptations to nutrient acquisition within its fish host.</title>
        <authorList>
            <person name="Yang Y."/>
            <person name="Xiong J."/>
            <person name="Zhou Z."/>
            <person name="Huo F."/>
            <person name="Miao W."/>
            <person name="Ran C."/>
            <person name="Liu Y."/>
            <person name="Zhang J."/>
            <person name="Feng J."/>
            <person name="Wang M."/>
            <person name="Wang M."/>
            <person name="Wang L."/>
            <person name="Yao B."/>
        </authorList>
    </citation>
    <scope>NUCLEOTIDE SEQUENCE [LARGE SCALE GENOMIC DNA]</scope>
    <source>
        <strain evidence="1">Wuqing</strain>
    </source>
</reference>
<dbReference type="AlphaFoldDB" id="A0A0C2IAG0"/>
<keyword evidence="2" id="KW-1185">Reference proteome</keyword>
<evidence type="ECO:0000313" key="1">
    <source>
        <dbReference type="EMBL" id="KII62313.1"/>
    </source>
</evidence>